<evidence type="ECO:0000256" key="2">
    <source>
        <dbReference type="ARBA" id="ARBA00022483"/>
    </source>
</evidence>
<dbReference type="OrthoDB" id="6429289at2759"/>
<dbReference type="Proteomes" id="UP000054359">
    <property type="component" value="Unassembled WGS sequence"/>
</dbReference>
<organism evidence="8 9">
    <name type="scientific">Stegodyphus mimosarum</name>
    <name type="common">African social velvet spider</name>
    <dbReference type="NCBI Taxonomy" id="407821"/>
    <lineage>
        <taxon>Eukaryota</taxon>
        <taxon>Metazoa</taxon>
        <taxon>Ecdysozoa</taxon>
        <taxon>Arthropoda</taxon>
        <taxon>Chelicerata</taxon>
        <taxon>Arachnida</taxon>
        <taxon>Araneae</taxon>
        <taxon>Araneomorphae</taxon>
        <taxon>Entelegynae</taxon>
        <taxon>Eresoidea</taxon>
        <taxon>Eresidae</taxon>
        <taxon>Stegodyphus</taxon>
    </lineage>
</organism>
<dbReference type="PROSITE" id="PS50088">
    <property type="entry name" value="ANK_REPEAT"/>
    <property type="match status" value="1"/>
</dbReference>
<dbReference type="SUPFAM" id="SSF48403">
    <property type="entry name" value="Ankyrin repeat"/>
    <property type="match status" value="1"/>
</dbReference>
<evidence type="ECO:0000256" key="7">
    <source>
        <dbReference type="PROSITE-ProRule" id="PRU00023"/>
    </source>
</evidence>
<keyword evidence="3" id="KW-1052">Target cell membrane</keyword>
<feature type="non-terminal residue" evidence="8">
    <location>
        <position position="57"/>
    </location>
</feature>
<feature type="repeat" description="ANK" evidence="7">
    <location>
        <begin position="23"/>
        <end position="55"/>
    </location>
</feature>
<dbReference type="GO" id="GO:0044231">
    <property type="term" value="C:host cell presynaptic membrane"/>
    <property type="evidence" value="ECO:0007669"/>
    <property type="project" value="UniProtKB-KW"/>
</dbReference>
<keyword evidence="6" id="KW-0472">Membrane</keyword>
<dbReference type="GO" id="GO:0006887">
    <property type="term" value="P:exocytosis"/>
    <property type="evidence" value="ECO:0007669"/>
    <property type="project" value="UniProtKB-KW"/>
</dbReference>
<keyword evidence="5" id="KW-0800">Toxin</keyword>
<evidence type="ECO:0000256" key="3">
    <source>
        <dbReference type="ARBA" id="ARBA00022537"/>
    </source>
</evidence>
<evidence type="ECO:0000313" key="8">
    <source>
        <dbReference type="EMBL" id="KFM77947.1"/>
    </source>
</evidence>
<dbReference type="Pfam" id="PF13637">
    <property type="entry name" value="Ank_4"/>
    <property type="match status" value="1"/>
</dbReference>
<keyword evidence="5" id="KW-0638">Presynaptic neurotoxin</keyword>
<evidence type="ECO:0000256" key="4">
    <source>
        <dbReference type="ARBA" id="ARBA00022699"/>
    </source>
</evidence>
<dbReference type="PROSITE" id="PS50297">
    <property type="entry name" value="ANK_REP_REGION"/>
    <property type="match status" value="1"/>
</dbReference>
<dbReference type="InterPro" id="IPR002110">
    <property type="entry name" value="Ankyrin_rpt"/>
</dbReference>
<comment type="subcellular location">
    <subcellularLocation>
        <location evidence="1">Target cell membrane</location>
    </subcellularLocation>
</comment>
<gene>
    <name evidence="8" type="ORF">X975_25513</name>
</gene>
<dbReference type="GO" id="GO:0044218">
    <property type="term" value="C:other organism cell membrane"/>
    <property type="evidence" value="ECO:0007669"/>
    <property type="project" value="UniProtKB-KW"/>
</dbReference>
<dbReference type="InterPro" id="IPR036770">
    <property type="entry name" value="Ankyrin_rpt-contain_sf"/>
</dbReference>
<proteinExistence type="predicted"/>
<evidence type="ECO:0000256" key="5">
    <source>
        <dbReference type="ARBA" id="ARBA00023028"/>
    </source>
</evidence>
<reference evidence="8 9" key="1">
    <citation type="submission" date="2013-11" db="EMBL/GenBank/DDBJ databases">
        <title>Genome sequencing of Stegodyphus mimosarum.</title>
        <authorList>
            <person name="Bechsgaard J."/>
        </authorList>
    </citation>
    <scope>NUCLEOTIDE SEQUENCE [LARGE SCALE GENOMIC DNA]</scope>
</reference>
<dbReference type="OMA" id="SESGVHW"/>
<protein>
    <submittedName>
        <fullName evidence="8">Uncharacterized protein</fullName>
    </submittedName>
</protein>
<dbReference type="AlphaFoldDB" id="A0A087UKQ8"/>
<evidence type="ECO:0000256" key="1">
    <source>
        <dbReference type="ARBA" id="ARBA00004175"/>
    </source>
</evidence>
<evidence type="ECO:0000256" key="6">
    <source>
        <dbReference type="ARBA" id="ARBA00023298"/>
    </source>
</evidence>
<keyword evidence="7" id="KW-0040">ANK repeat</keyword>
<sequence length="57" mass="6276">MGQLDVLKFLHFKGADLFQVDGNGENGIHWAARKGHCDVIEFLHQQGLPVNCTNKAG</sequence>
<name>A0A087UKQ8_STEMI</name>
<dbReference type="EMBL" id="KK120281">
    <property type="protein sequence ID" value="KFM77947.1"/>
    <property type="molecule type" value="Genomic_DNA"/>
</dbReference>
<evidence type="ECO:0000313" key="9">
    <source>
        <dbReference type="Proteomes" id="UP000054359"/>
    </source>
</evidence>
<accession>A0A087UKQ8</accession>
<keyword evidence="6" id="KW-1053">Target membrane</keyword>
<keyword evidence="2" id="KW-0268">Exocytosis</keyword>
<keyword evidence="9" id="KW-1185">Reference proteome</keyword>
<keyword evidence="4" id="KW-0528">Neurotoxin</keyword>
<dbReference type="Gene3D" id="1.25.40.20">
    <property type="entry name" value="Ankyrin repeat-containing domain"/>
    <property type="match status" value="1"/>
</dbReference>
<dbReference type="STRING" id="407821.A0A087UKQ8"/>